<feature type="transmembrane region" description="Helical" evidence="1">
    <location>
        <begin position="93"/>
        <end position="117"/>
    </location>
</feature>
<dbReference type="AlphaFoldDB" id="A0A819H4H3"/>
<evidence type="ECO:0000313" key="2">
    <source>
        <dbReference type="EMBL" id="CAF0790197.1"/>
    </source>
</evidence>
<keyword evidence="1" id="KW-0472">Membrane</keyword>
<evidence type="ECO:0000313" key="4">
    <source>
        <dbReference type="Proteomes" id="UP000663881"/>
    </source>
</evidence>
<evidence type="ECO:0000256" key="1">
    <source>
        <dbReference type="SAM" id="Phobius"/>
    </source>
</evidence>
<sequence length="242" mass="27402">MTNVPVTSNVVYIPLVATNCLNGEFDSTYPIYLNGIIRPDEFQQSIANINRSFSSSNKYFIRCCILFVVTIIIATLCFALMGTKEENSGRYYALLIIGIIAIITKFICISIGSFYVFKKRIIQMRQAIEEESAKYSSRSIPCNWKYDFSRAWFGDTYSLGSTHNLIIQIGSSYHKENNTIVRFSTIPSSDRDFDGNLLPPKTCYGPPISFNQLPRYCSNCNKSVEDLNARFCSGCGHNFSTY</sequence>
<keyword evidence="1" id="KW-0812">Transmembrane</keyword>
<protein>
    <submittedName>
        <fullName evidence="3">Uncharacterized protein</fullName>
    </submittedName>
</protein>
<feature type="transmembrane region" description="Helical" evidence="1">
    <location>
        <begin position="59"/>
        <end position="81"/>
    </location>
</feature>
<gene>
    <name evidence="3" type="ORF">OKA104_LOCUS23852</name>
    <name evidence="2" type="ORF">VCS650_LOCUS3445</name>
</gene>
<proteinExistence type="predicted"/>
<reference evidence="3" key="1">
    <citation type="submission" date="2021-02" db="EMBL/GenBank/DDBJ databases">
        <authorList>
            <person name="Nowell W R."/>
        </authorList>
    </citation>
    <scope>NUCLEOTIDE SEQUENCE</scope>
</reference>
<accession>A0A819H4H3</accession>
<organism evidence="3 4">
    <name type="scientific">Adineta steineri</name>
    <dbReference type="NCBI Taxonomy" id="433720"/>
    <lineage>
        <taxon>Eukaryota</taxon>
        <taxon>Metazoa</taxon>
        <taxon>Spiralia</taxon>
        <taxon>Gnathifera</taxon>
        <taxon>Rotifera</taxon>
        <taxon>Eurotatoria</taxon>
        <taxon>Bdelloidea</taxon>
        <taxon>Adinetida</taxon>
        <taxon>Adinetidae</taxon>
        <taxon>Adineta</taxon>
    </lineage>
</organism>
<dbReference type="Proteomes" id="UP000663881">
    <property type="component" value="Unassembled WGS sequence"/>
</dbReference>
<comment type="caution">
    <text evidence="3">The sequence shown here is derived from an EMBL/GenBank/DDBJ whole genome shotgun (WGS) entry which is preliminary data.</text>
</comment>
<dbReference type="OrthoDB" id="9996201at2759"/>
<dbReference type="EMBL" id="CAJNON010000018">
    <property type="protein sequence ID" value="CAF0790197.1"/>
    <property type="molecule type" value="Genomic_DNA"/>
</dbReference>
<evidence type="ECO:0000313" key="3">
    <source>
        <dbReference type="EMBL" id="CAF3894731.1"/>
    </source>
</evidence>
<keyword evidence="1" id="KW-1133">Transmembrane helix</keyword>
<dbReference type="Proteomes" id="UP000663891">
    <property type="component" value="Unassembled WGS sequence"/>
</dbReference>
<dbReference type="EMBL" id="CAJOAY010001857">
    <property type="protein sequence ID" value="CAF3894731.1"/>
    <property type="molecule type" value="Genomic_DNA"/>
</dbReference>
<name>A0A819H4H3_9BILA</name>